<dbReference type="EMBL" id="WRPP01000003">
    <property type="protein sequence ID" value="MVU78955.1"/>
    <property type="molecule type" value="Genomic_DNA"/>
</dbReference>
<protein>
    <submittedName>
        <fullName evidence="1">Uncharacterized protein</fullName>
    </submittedName>
</protein>
<dbReference type="AlphaFoldDB" id="A0A7K1UXA4"/>
<evidence type="ECO:0000313" key="2">
    <source>
        <dbReference type="Proteomes" id="UP000466794"/>
    </source>
</evidence>
<keyword evidence="2" id="KW-1185">Reference proteome</keyword>
<proteinExistence type="predicted"/>
<sequence length="199" mass="22447">MTDRIPIQNDVNSLRWQVSVVETFENLMEFSIVTSTRRRRCEVVSTQTGQAIALLQGEGVYVGPKFDVKIGRCNRKSAYSADGEYLGHIISKKARRGSLAYIREFNQEGLGVLIGRRVDVGAKLANTPGSMLLETIQFVNWMLPFRIRFESADSPGFEVFKKPGPSTDLHFKVYDHRVSRMLMISCYELIVAEEGGDGY</sequence>
<name>A0A7K1UXA4_9NOCA</name>
<reference evidence="1 2" key="1">
    <citation type="submission" date="2019-12" db="EMBL/GenBank/DDBJ databases">
        <title>Nocardia sp. nov. ET3-3 isolated from soil.</title>
        <authorList>
            <person name="Kanchanasin P."/>
            <person name="Tanasupawat S."/>
            <person name="Yuki M."/>
            <person name="Kudo T."/>
        </authorList>
    </citation>
    <scope>NUCLEOTIDE SEQUENCE [LARGE SCALE GENOMIC DNA]</scope>
    <source>
        <strain evidence="1 2">ET3-3</strain>
    </source>
</reference>
<accession>A0A7K1UXA4</accession>
<organism evidence="1 2">
    <name type="scientific">Nocardia terrae</name>
    <dbReference type="NCBI Taxonomy" id="2675851"/>
    <lineage>
        <taxon>Bacteria</taxon>
        <taxon>Bacillati</taxon>
        <taxon>Actinomycetota</taxon>
        <taxon>Actinomycetes</taxon>
        <taxon>Mycobacteriales</taxon>
        <taxon>Nocardiaceae</taxon>
        <taxon>Nocardia</taxon>
    </lineage>
</organism>
<evidence type="ECO:0000313" key="1">
    <source>
        <dbReference type="EMBL" id="MVU78955.1"/>
    </source>
</evidence>
<dbReference type="RefSeq" id="WP_157388550.1">
    <property type="nucleotide sequence ID" value="NZ_WRPP01000003.1"/>
</dbReference>
<comment type="caution">
    <text evidence="1">The sequence shown here is derived from an EMBL/GenBank/DDBJ whole genome shotgun (WGS) entry which is preliminary data.</text>
</comment>
<dbReference type="Proteomes" id="UP000466794">
    <property type="component" value="Unassembled WGS sequence"/>
</dbReference>
<gene>
    <name evidence="1" type="ORF">GPX89_17090</name>
</gene>